<dbReference type="GO" id="GO:0005737">
    <property type="term" value="C:cytoplasm"/>
    <property type="evidence" value="ECO:0007669"/>
    <property type="project" value="TreeGrafter"/>
</dbReference>
<feature type="region of interest" description="Disordered" evidence="4">
    <location>
        <begin position="500"/>
        <end position="553"/>
    </location>
</feature>
<feature type="compositionally biased region" description="Polar residues" evidence="4">
    <location>
        <begin position="535"/>
        <end position="544"/>
    </location>
</feature>
<evidence type="ECO:0000313" key="7">
    <source>
        <dbReference type="Proteomes" id="UP000193380"/>
    </source>
</evidence>
<keyword evidence="3" id="KW-0175">Coiled coil</keyword>
<organism evidence="6 7">
    <name type="scientific">Oncorhynchus mykiss</name>
    <name type="common">Rainbow trout</name>
    <name type="synonym">Salmo gairdneri</name>
    <dbReference type="NCBI Taxonomy" id="8022"/>
    <lineage>
        <taxon>Eukaryota</taxon>
        <taxon>Metazoa</taxon>
        <taxon>Chordata</taxon>
        <taxon>Craniata</taxon>
        <taxon>Vertebrata</taxon>
        <taxon>Euteleostomi</taxon>
        <taxon>Actinopterygii</taxon>
        <taxon>Neopterygii</taxon>
        <taxon>Teleostei</taxon>
        <taxon>Protacanthopterygii</taxon>
        <taxon>Salmoniformes</taxon>
        <taxon>Salmonidae</taxon>
        <taxon>Salmoninae</taxon>
        <taxon>Oncorhynchus</taxon>
    </lineage>
</organism>
<dbReference type="PANTHER" id="PTHR24168">
    <property type="entry name" value="KN MOTIF AND ANKYRIN REPEAT DOMAIN-CONTAINING"/>
    <property type="match status" value="1"/>
</dbReference>
<keyword evidence="5" id="KW-0732">Signal</keyword>
<dbReference type="EMBL" id="FR912430">
    <property type="protein sequence ID" value="CDQ91888.1"/>
    <property type="molecule type" value="Genomic_DNA"/>
</dbReference>
<feature type="chain" id="PRO_5001592071" description="KN motif and ankyrin repeat domain-containing protein" evidence="5">
    <location>
        <begin position="22"/>
        <end position="657"/>
    </location>
</feature>
<dbReference type="Proteomes" id="UP000193380">
    <property type="component" value="Unassembled WGS sequence"/>
</dbReference>
<evidence type="ECO:0000256" key="1">
    <source>
        <dbReference type="ARBA" id="ARBA00022737"/>
    </source>
</evidence>
<evidence type="ECO:0008006" key="8">
    <source>
        <dbReference type="Google" id="ProtNLM"/>
    </source>
</evidence>
<evidence type="ECO:0000256" key="4">
    <source>
        <dbReference type="SAM" id="MobiDB-lite"/>
    </source>
</evidence>
<dbReference type="InterPro" id="IPR047184">
    <property type="entry name" value="KANK1-4"/>
</dbReference>
<accession>A0A060YJ42</accession>
<dbReference type="GO" id="GO:0030837">
    <property type="term" value="P:negative regulation of actin filament polymerization"/>
    <property type="evidence" value="ECO:0007669"/>
    <property type="project" value="InterPro"/>
</dbReference>
<reference evidence="6" key="2">
    <citation type="submission" date="2014-03" db="EMBL/GenBank/DDBJ databases">
        <authorList>
            <person name="Genoscope - CEA"/>
        </authorList>
    </citation>
    <scope>NUCLEOTIDE SEQUENCE</scope>
</reference>
<evidence type="ECO:0000313" key="6">
    <source>
        <dbReference type="EMBL" id="CDQ91888.1"/>
    </source>
</evidence>
<keyword evidence="2" id="KW-0040">ANK repeat</keyword>
<dbReference type="STRING" id="8022.A0A060YJ42"/>
<protein>
    <recommendedName>
        <fullName evidence="8">KN motif and ankyrin repeat domain-containing protein</fullName>
    </recommendedName>
</protein>
<name>A0A060YJ42_ONCMY</name>
<dbReference type="GO" id="GO:0005856">
    <property type="term" value="C:cytoskeleton"/>
    <property type="evidence" value="ECO:0007669"/>
    <property type="project" value="TreeGrafter"/>
</dbReference>
<proteinExistence type="predicted"/>
<feature type="compositionally biased region" description="Basic and acidic residues" evidence="4">
    <location>
        <begin position="171"/>
        <end position="181"/>
    </location>
</feature>
<feature type="region of interest" description="Disordered" evidence="4">
    <location>
        <begin position="571"/>
        <end position="595"/>
    </location>
</feature>
<feature type="region of interest" description="Disordered" evidence="4">
    <location>
        <begin position="244"/>
        <end position="280"/>
    </location>
</feature>
<dbReference type="PaxDb" id="8022-A0A060YJ42"/>
<feature type="signal peptide" evidence="5">
    <location>
        <begin position="1"/>
        <end position="21"/>
    </location>
</feature>
<feature type="region of interest" description="Disordered" evidence="4">
    <location>
        <begin position="95"/>
        <end position="130"/>
    </location>
</feature>
<evidence type="ECO:0000256" key="5">
    <source>
        <dbReference type="SAM" id="SignalP"/>
    </source>
</evidence>
<reference evidence="6" key="1">
    <citation type="journal article" date="2014" name="Nat. Commun.">
        <title>The rainbow trout genome provides novel insights into evolution after whole-genome duplication in vertebrates.</title>
        <authorList>
            <person name="Berthelot C."/>
            <person name="Brunet F."/>
            <person name="Chalopin D."/>
            <person name="Juanchich A."/>
            <person name="Bernard M."/>
            <person name="Noel B."/>
            <person name="Bento P."/>
            <person name="Da Silva C."/>
            <person name="Labadie K."/>
            <person name="Alberti A."/>
            <person name="Aury J.M."/>
            <person name="Louis A."/>
            <person name="Dehais P."/>
            <person name="Bardou P."/>
            <person name="Montfort J."/>
            <person name="Klopp C."/>
            <person name="Cabau C."/>
            <person name="Gaspin C."/>
            <person name="Thorgaard G.H."/>
            <person name="Boussaha M."/>
            <person name="Quillet E."/>
            <person name="Guyomard R."/>
            <person name="Galiana D."/>
            <person name="Bobe J."/>
            <person name="Volff J.N."/>
            <person name="Genet C."/>
            <person name="Wincker P."/>
            <person name="Jaillon O."/>
            <person name="Roest Crollius H."/>
            <person name="Guiguen Y."/>
        </authorList>
    </citation>
    <scope>NUCLEOTIDE SEQUENCE [LARGE SCALE GENOMIC DNA]</scope>
</reference>
<evidence type="ECO:0000256" key="2">
    <source>
        <dbReference type="ARBA" id="ARBA00023043"/>
    </source>
</evidence>
<evidence type="ECO:0000256" key="3">
    <source>
        <dbReference type="SAM" id="Coils"/>
    </source>
</evidence>
<sequence length="657" mass="72264">MEHWDVLHVLLSLLWSESTLQQIPECMGISVNTKKVSLHISANGYPKAGGESGGGGQKKQLPYSVETPYGFHLDLDFLKYVDDIEKGNTIKRVHIQRKARGPPNLPGHGARSAPKDTWSSTSTLGPKPRGRVTEVQQFLDFRASDGGTEKPLGRPNLLRTSSMPITIPHRKASESGDERTENGSSENVFRAVPQDRSGLHQQITAALKRVRELEDMVRTIPELKSQICSLREEREHLILRLQAQTKPQAPPPPQRASPSPAQIIDPQPPGSGAVVETETETQQESLRKALVNPLEKTAELSEDVTVQKAPEPSERGVIVQVIEGVSGEGDLLSIEQLQAKLVTLEAKLSQASEELEETNSLLRQQVEDNRMKQERILQLSEGGREGKEEVCGERHTIRPRGNSVDQGTETERVNTVNQVTETEKKVDTVNQVAEAPPGDRLDQGTETQTVVSVDQMTDTAPVRPVRPARHRANSVDQCRETQIQAGVSVDHGKETVDTMNQLTETQTAPVRPVRPARHRANSMDQGTETERKESVQPQAQPQTQDPRRGSNPALGQVVTRLTGLINEQWAQLAGQGKPSTGKSAGKSGPSKMSSIQSQLVSSLSALSAFYSPGQKAAANKQQGRIGVRSPICLSSYCRRRARRFLSRRINYKVIILL</sequence>
<dbReference type="InterPro" id="IPR021939">
    <property type="entry name" value="KN_motif"/>
</dbReference>
<dbReference type="PANTHER" id="PTHR24168:SF24">
    <property type="entry name" value="KN MOTIF AND ANKYRIN REPEAT DOMAIN-CONTAINING PROTEIN 4"/>
    <property type="match status" value="1"/>
</dbReference>
<feature type="coiled-coil region" evidence="3">
    <location>
        <begin position="334"/>
        <end position="372"/>
    </location>
</feature>
<dbReference type="AlphaFoldDB" id="A0A060YJ42"/>
<dbReference type="Pfam" id="PF12075">
    <property type="entry name" value="KN_motif"/>
    <property type="match status" value="1"/>
</dbReference>
<gene>
    <name evidence="6" type="ORF">GSONMT00032554001</name>
</gene>
<feature type="region of interest" description="Disordered" evidence="4">
    <location>
        <begin position="169"/>
        <end position="192"/>
    </location>
</feature>
<keyword evidence="1" id="KW-0677">Repeat</keyword>